<dbReference type="AlphaFoldDB" id="A0A0R0B4W9"/>
<keyword evidence="1" id="KW-0732">Signal</keyword>
<feature type="domain" description="Peptidase S9 prolyl oligopeptidase catalytic" evidence="2">
    <location>
        <begin position="580"/>
        <end position="784"/>
    </location>
</feature>
<dbReference type="GO" id="GO:0008236">
    <property type="term" value="F:serine-type peptidase activity"/>
    <property type="evidence" value="ECO:0007669"/>
    <property type="project" value="InterPro"/>
</dbReference>
<dbReference type="OrthoDB" id="9812921at2"/>
<feature type="signal peptide" evidence="1">
    <location>
        <begin position="1"/>
        <end position="29"/>
    </location>
</feature>
<evidence type="ECO:0000259" key="2">
    <source>
        <dbReference type="Pfam" id="PF00326"/>
    </source>
</evidence>
<dbReference type="PANTHER" id="PTHR11731">
    <property type="entry name" value="PROTEASE FAMILY S9B,C DIPEPTIDYL-PEPTIDASE IV-RELATED"/>
    <property type="match status" value="1"/>
</dbReference>
<evidence type="ECO:0000313" key="4">
    <source>
        <dbReference type="EMBL" id="KRG48104.1"/>
    </source>
</evidence>
<dbReference type="InterPro" id="IPR050278">
    <property type="entry name" value="Serine_Prot_S9B/DPPIV"/>
</dbReference>
<dbReference type="InterPro" id="IPR001375">
    <property type="entry name" value="Peptidase_S9_cat"/>
</dbReference>
<evidence type="ECO:0000259" key="3">
    <source>
        <dbReference type="Pfam" id="PF00930"/>
    </source>
</evidence>
<dbReference type="InterPro" id="IPR002469">
    <property type="entry name" value="Peptidase_S9B_N"/>
</dbReference>
<accession>A0A0R0B4W9</accession>
<dbReference type="InterPro" id="IPR029058">
    <property type="entry name" value="AB_hydrolase_fold"/>
</dbReference>
<feature type="domain" description="Dipeptidylpeptidase IV N-terminal" evidence="3">
    <location>
        <begin position="149"/>
        <end position="486"/>
    </location>
</feature>
<dbReference type="EMBL" id="LLXV01000064">
    <property type="protein sequence ID" value="KRG48104.1"/>
    <property type="molecule type" value="Genomic_DNA"/>
</dbReference>
<evidence type="ECO:0000313" key="5">
    <source>
        <dbReference type="Proteomes" id="UP000051757"/>
    </source>
</evidence>
<organism evidence="4 5">
    <name type="scientific">Stenotrophomonas beteli</name>
    <dbReference type="NCBI Taxonomy" id="3384461"/>
    <lineage>
        <taxon>Bacteria</taxon>
        <taxon>Pseudomonadati</taxon>
        <taxon>Pseudomonadota</taxon>
        <taxon>Gammaproteobacteria</taxon>
        <taxon>Lysobacterales</taxon>
        <taxon>Lysobacteraceae</taxon>
        <taxon>Stenotrophomonas</taxon>
        <taxon>Stenotrophomonas maltophilia group</taxon>
    </lineage>
</organism>
<dbReference type="GO" id="GO:0008239">
    <property type="term" value="F:dipeptidyl-peptidase activity"/>
    <property type="evidence" value="ECO:0007669"/>
    <property type="project" value="TreeGrafter"/>
</dbReference>
<dbReference type="Pfam" id="PF00326">
    <property type="entry name" value="Peptidase_S9"/>
    <property type="match status" value="1"/>
</dbReference>
<dbReference type="Proteomes" id="UP000051757">
    <property type="component" value="Unassembled WGS sequence"/>
</dbReference>
<evidence type="ECO:0000256" key="1">
    <source>
        <dbReference type="SAM" id="SignalP"/>
    </source>
</evidence>
<dbReference type="PANTHER" id="PTHR11731:SF193">
    <property type="entry name" value="DIPEPTIDYL PEPTIDASE 9"/>
    <property type="match status" value="1"/>
</dbReference>
<dbReference type="Pfam" id="PF00930">
    <property type="entry name" value="DPPIV_N"/>
    <property type="match status" value="1"/>
</dbReference>
<protein>
    <submittedName>
        <fullName evidence="4">Peptidase</fullName>
    </submittedName>
</protein>
<dbReference type="Gene3D" id="3.40.50.1820">
    <property type="entry name" value="alpha/beta hydrolase"/>
    <property type="match status" value="1"/>
</dbReference>
<gene>
    <name evidence="4" type="ORF">ARC23_17665</name>
</gene>
<name>A0A0R0B4W9_9GAMM</name>
<sequence length="801" mass="86947">MHVSDPLLMPVRAALLACAALFPIHAAHALQAADYQRAERAHDSHLRGALRNASVLPHWLADGRFWYEREDTQGRRQAVLVDPVQATRQILFEPDALDTAVAPLGAGGPRLRLNRVQVLDDGLRLQFNGEAAINCQWPRLQCTAAQQASPPADALPSPGADAWLQVRNHNLWLQRSGGTAPQVLTHGGETGHGYGVLPDFTLRGIPRRQGRMPARPFAVSWSPDGRYVAGIRYDERALQDYPYLESSPTHSARPRVHTVKLGVLGDAQQVRDSLYVIDILSGRQHDIVLPEGWNTLSEAGILGWDGDRLYAVIAHFGTPRRLRLVEINANSGALRTVLEEASDTRLQLNVYSYNRPAVAILPGQDTAVWFSQRDGWGHLYRVRLSDGKVLRQLTRGKWVVRDLLGVDAAGGWAYFSAGGVDGGDPYVRGLYRVSLQGGPVQRLAADGNDHMADAGTGALFGARAPQALSPGGGYLVDTVSRLDQPPRTVLRASDDGREVMVLETADDGAIVAAGWRPPRRERLLAADGRTPIFATVYLPRDYRDDGSFPVIDAMYGGSFISNAPVTYAEAVSALNPVSRASLAELGFMVVSIDARGTGGRDKAFHDSSFLHAADVQLDDHVAALRQLGERYPGIDLQRVGIYGHSFGGYSAARAVLRYPAFYKVGVASAGSHNFQGMYGGALHGMDRLFGGVLPATAMADGVPAPFAGLDNAALAGNLRGHLLLVYGELDENAPPALTLQLAAALNKAQRRYDLLYLARQDHELFRNDATYTHRMWDYFVRHLAGQQPPDTVLAPLPGGPG</sequence>
<dbReference type="Gene3D" id="2.140.10.30">
    <property type="entry name" value="Dipeptidylpeptidase IV, N-terminal domain"/>
    <property type="match status" value="1"/>
</dbReference>
<dbReference type="GO" id="GO:0006508">
    <property type="term" value="P:proteolysis"/>
    <property type="evidence" value="ECO:0007669"/>
    <property type="project" value="InterPro"/>
</dbReference>
<reference evidence="4 5" key="1">
    <citation type="journal article" date="2016" name="Front. Microbiol.">
        <title>Genome Sequence of Type Strains of Genus Stenotrophomonas.</title>
        <authorList>
            <person name="Patil P.P."/>
            <person name="Midha S."/>
            <person name="Kumar S."/>
            <person name="Patil P.B."/>
        </authorList>
    </citation>
    <scope>NUCLEOTIDE SEQUENCE [LARGE SCALE GENOMIC DNA]</scope>
    <source>
        <strain evidence="4 5">LMG 978</strain>
    </source>
</reference>
<feature type="chain" id="PRO_5006391848" evidence="1">
    <location>
        <begin position="30"/>
        <end position="801"/>
    </location>
</feature>
<keyword evidence="5" id="KW-1185">Reference proteome</keyword>
<dbReference type="SUPFAM" id="SSF53474">
    <property type="entry name" value="alpha/beta-Hydrolases"/>
    <property type="match status" value="1"/>
</dbReference>
<dbReference type="SUPFAM" id="SSF82171">
    <property type="entry name" value="DPP6 N-terminal domain-like"/>
    <property type="match status" value="1"/>
</dbReference>
<comment type="caution">
    <text evidence="4">The sequence shown here is derived from an EMBL/GenBank/DDBJ whole genome shotgun (WGS) entry which is preliminary data.</text>
</comment>
<proteinExistence type="predicted"/>